<comment type="caution">
    <text evidence="1">The sequence shown here is derived from an EMBL/GenBank/DDBJ whole genome shotgun (WGS) entry which is preliminary data.</text>
</comment>
<dbReference type="Proteomes" id="UP000191342">
    <property type="component" value="Unassembled WGS sequence"/>
</dbReference>
<dbReference type="EMBL" id="MLQL01000015">
    <property type="protein sequence ID" value="OQE20810.1"/>
    <property type="molecule type" value="Genomic_DNA"/>
</dbReference>
<sequence>MPKVAGPPGTRRKKLAVPIPRTRTWCMCCLRVGDRDWEEQPDSIRMPFKVGCVSDTANSKTCAHCTKHHKVCESAEHFWLTDEGGYGIRVDKDDTSFALGFGLVGDVSVAVRDLIASFDNLVRNHNHLHHLAGTRVPIVSRPLLGTDSIHALAFPTISRPPQWQVEYSPVTYATDVYEPSGSQGYGSALSVSMRQCMLYVAKLASSQGLVNNQTPATQWLVST</sequence>
<evidence type="ECO:0000313" key="1">
    <source>
        <dbReference type="EMBL" id="OQE20810.1"/>
    </source>
</evidence>
<keyword evidence="2" id="KW-1185">Reference proteome</keyword>
<organism evidence="1 2">
    <name type="scientific">Penicillium flavigenum</name>
    <dbReference type="NCBI Taxonomy" id="254877"/>
    <lineage>
        <taxon>Eukaryota</taxon>
        <taxon>Fungi</taxon>
        <taxon>Dikarya</taxon>
        <taxon>Ascomycota</taxon>
        <taxon>Pezizomycotina</taxon>
        <taxon>Eurotiomycetes</taxon>
        <taxon>Eurotiomycetidae</taxon>
        <taxon>Eurotiales</taxon>
        <taxon>Aspergillaceae</taxon>
        <taxon>Penicillium</taxon>
    </lineage>
</organism>
<proteinExistence type="predicted"/>
<dbReference type="OrthoDB" id="4368112at2759"/>
<protein>
    <submittedName>
        <fullName evidence="1">Uncharacterized protein</fullName>
    </submittedName>
</protein>
<accession>A0A1V6T4H2</accession>
<name>A0A1V6T4H2_9EURO</name>
<dbReference type="AlphaFoldDB" id="A0A1V6T4H2"/>
<gene>
    <name evidence="1" type="ORF">PENFLA_c015G10527</name>
</gene>
<evidence type="ECO:0000313" key="2">
    <source>
        <dbReference type="Proteomes" id="UP000191342"/>
    </source>
</evidence>
<dbReference type="STRING" id="254877.A0A1V6T4H2"/>
<reference evidence="2" key="1">
    <citation type="journal article" date="2017" name="Nat. Microbiol.">
        <title>Global analysis of biosynthetic gene clusters reveals vast potential of secondary metabolite production in Penicillium species.</title>
        <authorList>
            <person name="Nielsen J.C."/>
            <person name="Grijseels S."/>
            <person name="Prigent S."/>
            <person name="Ji B."/>
            <person name="Dainat J."/>
            <person name="Nielsen K.F."/>
            <person name="Frisvad J.C."/>
            <person name="Workman M."/>
            <person name="Nielsen J."/>
        </authorList>
    </citation>
    <scope>NUCLEOTIDE SEQUENCE [LARGE SCALE GENOMIC DNA]</scope>
    <source>
        <strain evidence="2">IBT 14082</strain>
    </source>
</reference>